<dbReference type="Pfam" id="PF13660">
    <property type="entry name" value="DUF4147"/>
    <property type="match status" value="1"/>
</dbReference>
<dbReference type="Gene3D" id="3.40.50.10180">
    <property type="entry name" value="Glycerate kinase, MOFRL-like N-terminal domain"/>
    <property type="match status" value="1"/>
</dbReference>
<dbReference type="InterPro" id="IPR039760">
    <property type="entry name" value="MOFRL_protein"/>
</dbReference>
<proteinExistence type="predicted"/>
<comment type="caution">
    <text evidence="2">The sequence shown here is derived from an EMBL/GenBank/DDBJ whole genome shotgun (WGS) entry which is preliminary data.</text>
</comment>
<protein>
    <recommendedName>
        <fullName evidence="1">MOFRL-associated domain-containing protein</fullName>
    </recommendedName>
</protein>
<dbReference type="PANTHER" id="PTHR12227">
    <property type="entry name" value="GLYCERATE KINASE"/>
    <property type="match status" value="1"/>
</dbReference>
<dbReference type="InterPro" id="IPR037035">
    <property type="entry name" value="GK-like_C_sf"/>
</dbReference>
<dbReference type="SUPFAM" id="SSF82544">
    <property type="entry name" value="GckA/TtuD-like"/>
    <property type="match status" value="1"/>
</dbReference>
<dbReference type="InterPro" id="IPR025286">
    <property type="entry name" value="MOFRL_assoc_dom"/>
</dbReference>
<dbReference type="InterPro" id="IPR038614">
    <property type="entry name" value="GK_N_sf"/>
</dbReference>
<name>X1M4M4_9ZZZZ</name>
<dbReference type="EMBL" id="BARV01023010">
    <property type="protein sequence ID" value="GAI26547.1"/>
    <property type="molecule type" value="Genomic_DNA"/>
</dbReference>
<dbReference type="GO" id="GO:0005737">
    <property type="term" value="C:cytoplasm"/>
    <property type="evidence" value="ECO:0007669"/>
    <property type="project" value="TreeGrafter"/>
</dbReference>
<accession>X1M4M4</accession>
<reference evidence="2" key="1">
    <citation type="journal article" date="2014" name="Front. Microbiol.">
        <title>High frequency of phylogenetically diverse reductive dehalogenase-homologous genes in deep subseafloor sedimentary metagenomes.</title>
        <authorList>
            <person name="Kawai M."/>
            <person name="Futagami T."/>
            <person name="Toyoda A."/>
            <person name="Takaki Y."/>
            <person name="Nishi S."/>
            <person name="Hori S."/>
            <person name="Arai W."/>
            <person name="Tsubouchi T."/>
            <person name="Morono Y."/>
            <person name="Uchiyama I."/>
            <person name="Ito T."/>
            <person name="Fujiyama A."/>
            <person name="Inagaki F."/>
            <person name="Takami H."/>
        </authorList>
    </citation>
    <scope>NUCLEOTIDE SEQUENCE</scope>
    <source>
        <strain evidence="2">Expedition CK06-06</strain>
    </source>
</reference>
<gene>
    <name evidence="2" type="ORF">S06H3_37829</name>
</gene>
<evidence type="ECO:0000313" key="2">
    <source>
        <dbReference type="EMBL" id="GAI26547.1"/>
    </source>
</evidence>
<feature type="non-terminal residue" evidence="2">
    <location>
        <position position="1"/>
    </location>
</feature>
<dbReference type="PANTHER" id="PTHR12227:SF0">
    <property type="entry name" value="GLYCERATE KINASE"/>
    <property type="match status" value="1"/>
</dbReference>
<feature type="domain" description="MOFRL-associated" evidence="1">
    <location>
        <begin position="1"/>
        <end position="186"/>
    </location>
</feature>
<dbReference type="AlphaFoldDB" id="X1M4M4"/>
<feature type="non-terminal residue" evidence="2">
    <location>
        <position position="269"/>
    </location>
</feature>
<organism evidence="2">
    <name type="scientific">marine sediment metagenome</name>
    <dbReference type="NCBI Taxonomy" id="412755"/>
    <lineage>
        <taxon>unclassified sequences</taxon>
        <taxon>metagenomes</taxon>
        <taxon>ecological metagenomes</taxon>
    </lineage>
</organism>
<dbReference type="GO" id="GO:0008887">
    <property type="term" value="F:glycerate kinase activity"/>
    <property type="evidence" value="ECO:0007669"/>
    <property type="project" value="InterPro"/>
</dbReference>
<dbReference type="Gene3D" id="3.40.1480.10">
    <property type="entry name" value="MOFRL domain"/>
    <property type="match status" value="1"/>
</dbReference>
<evidence type="ECO:0000259" key="1">
    <source>
        <dbReference type="Pfam" id="PF13660"/>
    </source>
</evidence>
<sequence>AAMAITLEQILGDRLAEGTVNIPEGTVPRKAGHKIKFVEAEHPIPSESGMEGTKQMLDLVSELGSRDLVICLISGGGSALMPLPAEGIELGELQEVTQLLLKSGATIQEVNAVRKHLSAVKGGQLARAAYPAKIITLIISDVVGDRLDTIASGPTYWDLTTYRDAFSVLEKYKLTEKVSPSIIARLRNGVRGAIPETPKLGEECFRNAYYKIIASNADALEMAVEAGRAHDLNVHVLTTTMQGEACQVGEHLARVAKAVCQAGKPIPVP</sequence>